<feature type="transmembrane region" description="Helical" evidence="13">
    <location>
        <begin position="54"/>
        <end position="76"/>
    </location>
</feature>
<evidence type="ECO:0000256" key="5">
    <source>
        <dbReference type="ARBA" id="ARBA00022448"/>
    </source>
</evidence>
<evidence type="ECO:0000256" key="13">
    <source>
        <dbReference type="SAM" id="Phobius"/>
    </source>
</evidence>
<keyword evidence="5" id="KW-0813">Transport</keyword>
<dbReference type="NCBIfam" id="TIGR00797">
    <property type="entry name" value="matE"/>
    <property type="match status" value="1"/>
</dbReference>
<evidence type="ECO:0000313" key="14">
    <source>
        <dbReference type="EMBL" id="SHK00660.1"/>
    </source>
</evidence>
<keyword evidence="7" id="KW-1003">Cell membrane</keyword>
<dbReference type="GO" id="GO:0015297">
    <property type="term" value="F:antiporter activity"/>
    <property type="evidence" value="ECO:0007669"/>
    <property type="project" value="UniProtKB-KW"/>
</dbReference>
<dbReference type="Pfam" id="PF01554">
    <property type="entry name" value="MatE"/>
    <property type="match status" value="2"/>
</dbReference>
<feature type="transmembrane region" description="Helical" evidence="13">
    <location>
        <begin position="428"/>
        <end position="449"/>
    </location>
</feature>
<keyword evidence="8 13" id="KW-0812">Transmembrane</keyword>
<feature type="transmembrane region" description="Helical" evidence="13">
    <location>
        <begin position="142"/>
        <end position="163"/>
    </location>
</feature>
<dbReference type="STRING" id="1121331.SAMN02745248_01553"/>
<evidence type="ECO:0000256" key="10">
    <source>
        <dbReference type="ARBA" id="ARBA00023065"/>
    </source>
</evidence>
<keyword evidence="6" id="KW-0050">Antiport</keyword>
<proteinExistence type="inferred from homology"/>
<keyword evidence="11 13" id="KW-0472">Membrane</keyword>
<feature type="transmembrane region" description="Helical" evidence="13">
    <location>
        <begin position="97"/>
        <end position="122"/>
    </location>
</feature>
<evidence type="ECO:0000256" key="6">
    <source>
        <dbReference type="ARBA" id="ARBA00022449"/>
    </source>
</evidence>
<organism evidence="14 15">
    <name type="scientific">Hathewaya proteolytica DSM 3090</name>
    <dbReference type="NCBI Taxonomy" id="1121331"/>
    <lineage>
        <taxon>Bacteria</taxon>
        <taxon>Bacillati</taxon>
        <taxon>Bacillota</taxon>
        <taxon>Clostridia</taxon>
        <taxon>Eubacteriales</taxon>
        <taxon>Clostridiaceae</taxon>
        <taxon>Hathewaya</taxon>
    </lineage>
</organism>
<evidence type="ECO:0000256" key="7">
    <source>
        <dbReference type="ARBA" id="ARBA00022475"/>
    </source>
</evidence>
<evidence type="ECO:0000256" key="8">
    <source>
        <dbReference type="ARBA" id="ARBA00022692"/>
    </source>
</evidence>
<feature type="transmembrane region" description="Helical" evidence="13">
    <location>
        <begin position="205"/>
        <end position="223"/>
    </location>
</feature>
<keyword evidence="15" id="KW-1185">Reference proteome</keyword>
<dbReference type="AlphaFoldDB" id="A0A1M6NYD7"/>
<evidence type="ECO:0000313" key="15">
    <source>
        <dbReference type="Proteomes" id="UP000183952"/>
    </source>
</evidence>
<dbReference type="PANTHER" id="PTHR43298">
    <property type="entry name" value="MULTIDRUG RESISTANCE PROTEIN NORM-RELATED"/>
    <property type="match status" value="1"/>
</dbReference>
<evidence type="ECO:0000256" key="3">
    <source>
        <dbReference type="ARBA" id="ARBA00010199"/>
    </source>
</evidence>
<feature type="transmembrane region" description="Helical" evidence="13">
    <location>
        <begin position="401"/>
        <end position="422"/>
    </location>
</feature>
<dbReference type="InterPro" id="IPR050222">
    <property type="entry name" value="MATE_MdtK"/>
</dbReference>
<dbReference type="PANTHER" id="PTHR43298:SF2">
    <property type="entry name" value="FMN_FAD EXPORTER YEEO-RELATED"/>
    <property type="match status" value="1"/>
</dbReference>
<dbReference type="InterPro" id="IPR002528">
    <property type="entry name" value="MATE_fam"/>
</dbReference>
<gene>
    <name evidence="14" type="ORF">SAMN02745248_01553</name>
</gene>
<name>A0A1M6NYD7_9CLOT</name>
<evidence type="ECO:0000256" key="11">
    <source>
        <dbReference type="ARBA" id="ARBA00023136"/>
    </source>
</evidence>
<evidence type="ECO:0000256" key="4">
    <source>
        <dbReference type="ARBA" id="ARBA00020268"/>
    </source>
</evidence>
<comment type="similarity">
    <text evidence="3">Belongs to the multi antimicrobial extrusion (MATE) (TC 2.A.66.1) family.</text>
</comment>
<evidence type="ECO:0000256" key="12">
    <source>
        <dbReference type="ARBA" id="ARBA00031636"/>
    </source>
</evidence>
<dbReference type="Proteomes" id="UP000183952">
    <property type="component" value="Unassembled WGS sequence"/>
</dbReference>
<feature type="transmembrane region" description="Helical" evidence="13">
    <location>
        <begin position="331"/>
        <end position="350"/>
    </location>
</feature>
<keyword evidence="10" id="KW-0406">Ion transport</keyword>
<comment type="function">
    <text evidence="1">Multidrug efflux pump.</text>
</comment>
<feature type="transmembrane region" description="Helical" evidence="13">
    <location>
        <begin position="370"/>
        <end position="389"/>
    </location>
</feature>
<comment type="subcellular location">
    <subcellularLocation>
        <location evidence="2">Cell membrane</location>
        <topology evidence="2">Multi-pass membrane protein</topology>
    </subcellularLocation>
</comment>
<evidence type="ECO:0000256" key="1">
    <source>
        <dbReference type="ARBA" id="ARBA00003408"/>
    </source>
</evidence>
<accession>A0A1M6NYD7</accession>
<evidence type="ECO:0000256" key="2">
    <source>
        <dbReference type="ARBA" id="ARBA00004651"/>
    </source>
</evidence>
<dbReference type="RefSeq" id="WP_072903510.1">
    <property type="nucleotide sequence ID" value="NZ_FRAD01000011.1"/>
</dbReference>
<feature type="transmembrane region" description="Helical" evidence="13">
    <location>
        <begin position="175"/>
        <end position="193"/>
    </location>
</feature>
<dbReference type="EMBL" id="FRAD01000011">
    <property type="protein sequence ID" value="SHK00660.1"/>
    <property type="molecule type" value="Genomic_DNA"/>
</dbReference>
<keyword evidence="9 13" id="KW-1133">Transmembrane helix</keyword>
<evidence type="ECO:0000256" key="9">
    <source>
        <dbReference type="ARBA" id="ARBA00022989"/>
    </source>
</evidence>
<dbReference type="GO" id="GO:0042910">
    <property type="term" value="F:xenobiotic transmembrane transporter activity"/>
    <property type="evidence" value="ECO:0007669"/>
    <property type="project" value="InterPro"/>
</dbReference>
<reference evidence="14 15" key="1">
    <citation type="submission" date="2016-11" db="EMBL/GenBank/DDBJ databases">
        <authorList>
            <person name="Jaros S."/>
            <person name="Januszkiewicz K."/>
            <person name="Wedrychowicz H."/>
        </authorList>
    </citation>
    <scope>NUCLEOTIDE SEQUENCE [LARGE SCALE GENOMIC DNA]</scope>
    <source>
        <strain evidence="14 15">DSM 3090</strain>
    </source>
</reference>
<dbReference type="InterPro" id="IPR048279">
    <property type="entry name" value="MdtK-like"/>
</dbReference>
<feature type="transmembrane region" description="Helical" evidence="13">
    <location>
        <begin position="296"/>
        <end position="319"/>
    </location>
</feature>
<sequence>MKTSKYFGDKNFYKMVFAIAVPIMVQNGITNFVSLLDNIMVGQIGTDPMSGVAIVNQLLFVFYLCIFGAISGAGIFGAQYAGKENHQGLKETLRFKLIICTVISALGMLFFILFSTQLIGLFLHEGSVTGDISATLNYGKEYLFIMTMGLVPFGITQSYASTLREKGETILPMKAGVAAVFVNLILNYLFIFGKFGFPELGVNGAAAATVVSRFVECFIVVAWTHSHKEINKFACGLYKKFHVSANLIKQIIIKGSPLMLNEVLWAAGMTTLIQCYSNKGLAVVGGLNIASTISNLFSVVYISLGSAISIIIGQLLGAAKMKEAKDTDTKLIVFSVVMCAILGVFLMVIAPAFPLLYNTTDEVKTLATDFIIILGLNMPIQAFMNATYFTMRSGGKTVITFLFDSVFVWAVNIPCAFILVNYTNMNIVLIYLICQLVDIIKCVIGYTLVKKDAWINNLTI</sequence>
<dbReference type="OrthoDB" id="9780160at2"/>
<protein>
    <recommendedName>
        <fullName evidence="4">Probable multidrug resistance protein NorM</fullName>
    </recommendedName>
    <alternativeName>
        <fullName evidence="12">Multidrug-efflux transporter</fullName>
    </alternativeName>
</protein>
<dbReference type="PIRSF" id="PIRSF006603">
    <property type="entry name" value="DinF"/>
    <property type="match status" value="1"/>
</dbReference>
<dbReference type="GO" id="GO:0006811">
    <property type="term" value="P:monoatomic ion transport"/>
    <property type="evidence" value="ECO:0007669"/>
    <property type="project" value="UniProtKB-KW"/>
</dbReference>
<dbReference type="GO" id="GO:0005886">
    <property type="term" value="C:plasma membrane"/>
    <property type="evidence" value="ECO:0007669"/>
    <property type="project" value="UniProtKB-SubCell"/>
</dbReference>
<feature type="transmembrane region" description="Helical" evidence="13">
    <location>
        <begin position="12"/>
        <end position="34"/>
    </location>
</feature>